<dbReference type="Pfam" id="PF03374">
    <property type="entry name" value="ANT"/>
    <property type="match status" value="1"/>
</dbReference>
<dbReference type="InterPro" id="IPR005039">
    <property type="entry name" value="Ant_C"/>
</dbReference>
<evidence type="ECO:0000256" key="1">
    <source>
        <dbReference type="SAM" id="MobiDB-lite"/>
    </source>
</evidence>
<feature type="domain" description="Antirepressor protein C-terminal" evidence="2">
    <location>
        <begin position="50"/>
        <end position="158"/>
    </location>
</feature>
<gene>
    <name evidence="3" type="ORF">L1O03_06225</name>
</gene>
<feature type="region of interest" description="Disordered" evidence="1">
    <location>
        <begin position="1"/>
        <end position="20"/>
    </location>
</feature>
<evidence type="ECO:0000313" key="4">
    <source>
        <dbReference type="Proteomes" id="UP001139336"/>
    </source>
</evidence>
<keyword evidence="4" id="KW-1185">Reference proteome</keyword>
<organism evidence="3 4">
    <name type="scientific">Corynebacterium uropygiale</name>
    <dbReference type="NCBI Taxonomy" id="1775911"/>
    <lineage>
        <taxon>Bacteria</taxon>
        <taxon>Bacillati</taxon>
        <taxon>Actinomycetota</taxon>
        <taxon>Actinomycetes</taxon>
        <taxon>Mycobacteriales</taxon>
        <taxon>Corynebacteriaceae</taxon>
        <taxon>Corynebacterium</taxon>
    </lineage>
</organism>
<accession>A0A9X1QRC8</accession>
<comment type="caution">
    <text evidence="3">The sequence shown here is derived from an EMBL/GenBank/DDBJ whole genome shotgun (WGS) entry which is preliminary data.</text>
</comment>
<sequence>MCTVSELHDGYTKPVVEEDPPKDYESAMRRLEDAVKARRWAEKEAERYRKEIEAIQPMLFFVNAVCAAGSCILVGELAKILRGNSMMISQEKVFSVLRQAGYLHDRPGPEWNMPTKKAMDRGLLDVTENTAAHPDGHTTTNKTVKVTGKGQVFFVEWFLSGRALKEVGNNRIA</sequence>
<dbReference type="RefSeq" id="WP_236118587.1">
    <property type="nucleotide sequence ID" value="NZ_JAKGSI010000003.1"/>
</dbReference>
<protein>
    <submittedName>
        <fullName evidence="3">Phage antirepressor KilAC domain-containing protein</fullName>
    </submittedName>
</protein>
<dbReference type="AlphaFoldDB" id="A0A9X1QRC8"/>
<dbReference type="Proteomes" id="UP001139336">
    <property type="component" value="Unassembled WGS sequence"/>
</dbReference>
<evidence type="ECO:0000259" key="2">
    <source>
        <dbReference type="Pfam" id="PF03374"/>
    </source>
</evidence>
<proteinExistence type="predicted"/>
<evidence type="ECO:0000313" key="3">
    <source>
        <dbReference type="EMBL" id="MCF4006775.1"/>
    </source>
</evidence>
<reference evidence="3" key="1">
    <citation type="submission" date="2022-01" db="EMBL/GenBank/DDBJ databases">
        <title>Corynebacterium sp. nov isolated from isolated from the feces of the greater white-fronted geese (Anser albifrons) at Poyang Lake, PR China.</title>
        <authorList>
            <person name="Liu Q."/>
        </authorList>
    </citation>
    <scope>NUCLEOTIDE SEQUENCE</scope>
    <source>
        <strain evidence="3">JCM 32435</strain>
    </source>
</reference>
<name>A0A9X1QRC8_9CORY</name>
<dbReference type="EMBL" id="JAKGSI010000003">
    <property type="protein sequence ID" value="MCF4006775.1"/>
    <property type="molecule type" value="Genomic_DNA"/>
</dbReference>
<dbReference type="GO" id="GO:0003677">
    <property type="term" value="F:DNA binding"/>
    <property type="evidence" value="ECO:0007669"/>
    <property type="project" value="InterPro"/>
</dbReference>